<gene>
    <name evidence="4" type="ORF">RCOM_1402580</name>
</gene>
<dbReference type="SUPFAM" id="SSF56112">
    <property type="entry name" value="Protein kinase-like (PK-like)"/>
    <property type="match status" value="1"/>
</dbReference>
<evidence type="ECO:0000313" key="5">
    <source>
        <dbReference type="Proteomes" id="UP000008311"/>
    </source>
</evidence>
<dbReference type="InParanoid" id="B9RRI2"/>
<dbReference type="InterPro" id="IPR001245">
    <property type="entry name" value="Ser-Thr/Tyr_kinase_cat_dom"/>
</dbReference>
<feature type="domain" description="Protein kinase" evidence="3">
    <location>
        <begin position="1"/>
        <end position="77"/>
    </location>
</feature>
<keyword evidence="1" id="KW-0547">Nucleotide-binding</keyword>
<evidence type="ECO:0000313" key="4">
    <source>
        <dbReference type="EMBL" id="EEF46035.1"/>
    </source>
</evidence>
<name>B9RRI2_RICCO</name>
<organism evidence="4 5">
    <name type="scientific">Ricinus communis</name>
    <name type="common">Castor bean</name>
    <dbReference type="NCBI Taxonomy" id="3988"/>
    <lineage>
        <taxon>Eukaryota</taxon>
        <taxon>Viridiplantae</taxon>
        <taxon>Streptophyta</taxon>
        <taxon>Embryophyta</taxon>
        <taxon>Tracheophyta</taxon>
        <taxon>Spermatophyta</taxon>
        <taxon>Magnoliopsida</taxon>
        <taxon>eudicotyledons</taxon>
        <taxon>Gunneridae</taxon>
        <taxon>Pentapetalae</taxon>
        <taxon>rosids</taxon>
        <taxon>fabids</taxon>
        <taxon>Malpighiales</taxon>
        <taxon>Euphorbiaceae</taxon>
        <taxon>Acalyphoideae</taxon>
        <taxon>Acalypheae</taxon>
        <taxon>Ricinus</taxon>
    </lineage>
</organism>
<evidence type="ECO:0000259" key="3">
    <source>
        <dbReference type="PROSITE" id="PS50011"/>
    </source>
</evidence>
<reference evidence="5" key="1">
    <citation type="journal article" date="2010" name="Nat. Biotechnol.">
        <title>Draft genome sequence of the oilseed species Ricinus communis.</title>
        <authorList>
            <person name="Chan A.P."/>
            <person name="Crabtree J."/>
            <person name="Zhao Q."/>
            <person name="Lorenzi H."/>
            <person name="Orvis J."/>
            <person name="Puiu D."/>
            <person name="Melake-Berhan A."/>
            <person name="Jones K.M."/>
            <person name="Redman J."/>
            <person name="Chen G."/>
            <person name="Cahoon E.B."/>
            <person name="Gedil M."/>
            <person name="Stanke M."/>
            <person name="Haas B.J."/>
            <person name="Wortman J.R."/>
            <person name="Fraser-Liggett C.M."/>
            <person name="Ravel J."/>
            <person name="Rabinowicz P.D."/>
        </authorList>
    </citation>
    <scope>NUCLEOTIDE SEQUENCE [LARGE SCALE GENOMIC DNA]</scope>
    <source>
        <strain evidence="5">cv. Hale</strain>
    </source>
</reference>
<keyword evidence="2" id="KW-0067">ATP-binding</keyword>
<protein>
    <recommendedName>
        <fullName evidence="3">Protein kinase domain-containing protein</fullName>
    </recommendedName>
</protein>
<dbReference type="PANTHER" id="PTHR27001:SF118">
    <property type="entry name" value="OS01G0253100 PROTEIN"/>
    <property type="match status" value="1"/>
</dbReference>
<sequence length="77" mass="9154">MRTLSLVKHQNVVRMVGYCIKDEYGLIVTEYMPKRTLVDVFYRQEPHLVLEWNTRYRLAFGIAQGLSYFTTIVCHKL</sequence>
<dbReference type="EMBL" id="EQ973804">
    <property type="protein sequence ID" value="EEF46035.1"/>
    <property type="molecule type" value="Genomic_DNA"/>
</dbReference>
<dbReference type="PANTHER" id="PTHR27001">
    <property type="entry name" value="OS01G0253100 PROTEIN"/>
    <property type="match status" value="1"/>
</dbReference>
<keyword evidence="5" id="KW-1185">Reference proteome</keyword>
<dbReference type="PROSITE" id="PS50011">
    <property type="entry name" value="PROTEIN_KINASE_DOM"/>
    <property type="match status" value="1"/>
</dbReference>
<proteinExistence type="predicted"/>
<evidence type="ECO:0000256" key="2">
    <source>
        <dbReference type="ARBA" id="ARBA00022840"/>
    </source>
</evidence>
<dbReference type="AlphaFoldDB" id="B9RRI2"/>
<dbReference type="InterPro" id="IPR011009">
    <property type="entry name" value="Kinase-like_dom_sf"/>
</dbReference>
<dbReference type="InterPro" id="IPR000719">
    <property type="entry name" value="Prot_kinase_dom"/>
</dbReference>
<accession>B9RRI2</accession>
<dbReference type="Proteomes" id="UP000008311">
    <property type="component" value="Unassembled WGS sequence"/>
</dbReference>
<dbReference type="Gene3D" id="1.10.510.10">
    <property type="entry name" value="Transferase(Phosphotransferase) domain 1"/>
    <property type="match status" value="1"/>
</dbReference>
<dbReference type="Pfam" id="PF07714">
    <property type="entry name" value="PK_Tyr_Ser-Thr"/>
    <property type="match status" value="1"/>
</dbReference>
<evidence type="ECO:0000256" key="1">
    <source>
        <dbReference type="ARBA" id="ARBA00022741"/>
    </source>
</evidence>
<dbReference type="GO" id="GO:0004672">
    <property type="term" value="F:protein kinase activity"/>
    <property type="evidence" value="ECO:0007669"/>
    <property type="project" value="InterPro"/>
</dbReference>
<dbReference type="GO" id="GO:0005524">
    <property type="term" value="F:ATP binding"/>
    <property type="evidence" value="ECO:0007669"/>
    <property type="project" value="UniProtKB-KW"/>
</dbReference>